<sequence length="43" mass="4685">MGAPGIADRSNNVRMHVRRRCECLVSSLFSQSMRSTVAGSEMG</sequence>
<dbReference type="EMBL" id="RDSM01000002">
    <property type="protein sequence ID" value="RXH55671.1"/>
    <property type="molecule type" value="Genomic_DNA"/>
</dbReference>
<keyword evidence="2" id="KW-1185">Reference proteome</keyword>
<protein>
    <submittedName>
        <fullName evidence="1">Uncharacterized protein</fullName>
    </submittedName>
</protein>
<evidence type="ECO:0000313" key="2">
    <source>
        <dbReference type="Proteomes" id="UP000289437"/>
    </source>
</evidence>
<gene>
    <name evidence="1" type="ORF">GRAN_2528</name>
</gene>
<proteinExistence type="predicted"/>
<reference evidence="1 2" key="1">
    <citation type="submission" date="2018-11" db="EMBL/GenBank/DDBJ databases">
        <authorList>
            <person name="Mardanov A.V."/>
            <person name="Ravin N.V."/>
            <person name="Dedysh S.N."/>
        </authorList>
    </citation>
    <scope>NUCLEOTIDE SEQUENCE [LARGE SCALE GENOMIC DNA]</scope>
    <source>
        <strain evidence="1 2">AF10</strain>
    </source>
</reference>
<reference evidence="2" key="2">
    <citation type="submission" date="2019-02" db="EMBL/GenBank/DDBJ databases">
        <title>Granulicella sibirica sp. nov., a psychrotolerant acidobacterium isolated from an organic soil layer in forested tundra, West Siberia.</title>
        <authorList>
            <person name="Oshkin I.Y."/>
            <person name="Kulichevskaya I.S."/>
            <person name="Rijpstra W.I.C."/>
            <person name="Sinninghe Damste J.S."/>
            <person name="Rakitin A.L."/>
            <person name="Ravin N.V."/>
            <person name="Dedysh S.N."/>
        </authorList>
    </citation>
    <scope>NUCLEOTIDE SEQUENCE [LARGE SCALE GENOMIC DNA]</scope>
    <source>
        <strain evidence="2">AF10</strain>
    </source>
</reference>
<comment type="caution">
    <text evidence="1">The sequence shown here is derived from an EMBL/GenBank/DDBJ whole genome shotgun (WGS) entry which is preliminary data.</text>
</comment>
<accession>A0A4Q0T288</accession>
<evidence type="ECO:0000313" key="1">
    <source>
        <dbReference type="EMBL" id="RXH55671.1"/>
    </source>
</evidence>
<name>A0A4Q0T288_9BACT</name>
<dbReference type="AlphaFoldDB" id="A0A4Q0T288"/>
<organism evidence="1 2">
    <name type="scientific">Granulicella sibirica</name>
    <dbReference type="NCBI Taxonomy" id="2479048"/>
    <lineage>
        <taxon>Bacteria</taxon>
        <taxon>Pseudomonadati</taxon>
        <taxon>Acidobacteriota</taxon>
        <taxon>Terriglobia</taxon>
        <taxon>Terriglobales</taxon>
        <taxon>Acidobacteriaceae</taxon>
        <taxon>Granulicella</taxon>
    </lineage>
</organism>
<dbReference type="Proteomes" id="UP000289437">
    <property type="component" value="Unassembled WGS sequence"/>
</dbReference>